<feature type="region of interest" description="Disordered" evidence="1">
    <location>
        <begin position="57"/>
        <end position="79"/>
    </location>
</feature>
<proteinExistence type="predicted"/>
<evidence type="ECO:0000256" key="1">
    <source>
        <dbReference type="SAM" id="MobiDB-lite"/>
    </source>
</evidence>
<reference evidence="2" key="1">
    <citation type="submission" date="2019-08" db="EMBL/GenBank/DDBJ databases">
        <authorList>
            <person name="Kucharzyk K."/>
            <person name="Murdoch R.W."/>
            <person name="Higgins S."/>
            <person name="Loffler F."/>
        </authorList>
    </citation>
    <scope>NUCLEOTIDE SEQUENCE</scope>
</reference>
<gene>
    <name evidence="2" type="ORF">SDC9_173969</name>
</gene>
<comment type="caution">
    <text evidence="2">The sequence shown here is derived from an EMBL/GenBank/DDBJ whole genome shotgun (WGS) entry which is preliminary data.</text>
</comment>
<evidence type="ECO:0000313" key="2">
    <source>
        <dbReference type="EMBL" id="MPN26544.1"/>
    </source>
</evidence>
<dbReference type="EMBL" id="VSSQ01076111">
    <property type="protein sequence ID" value="MPN26544.1"/>
    <property type="molecule type" value="Genomic_DNA"/>
</dbReference>
<sequence>MQPRGLDRLAGAQVHRAARALHAQPLAHAGRNAHAHVPVDEHNTLVADLQRHRQRHTFPAQDLHRLGNGGRGHGQQPQQCEYRVLHGVIPP</sequence>
<accession>A0A645GRD7</accession>
<name>A0A645GRD7_9ZZZZ</name>
<dbReference type="AlphaFoldDB" id="A0A645GRD7"/>
<protein>
    <submittedName>
        <fullName evidence="2">Uncharacterized protein</fullName>
    </submittedName>
</protein>
<organism evidence="2">
    <name type="scientific">bioreactor metagenome</name>
    <dbReference type="NCBI Taxonomy" id="1076179"/>
    <lineage>
        <taxon>unclassified sequences</taxon>
        <taxon>metagenomes</taxon>
        <taxon>ecological metagenomes</taxon>
    </lineage>
</organism>